<dbReference type="Pfam" id="PF00082">
    <property type="entry name" value="Peptidase_S8"/>
    <property type="match status" value="1"/>
</dbReference>
<dbReference type="GO" id="GO:0004252">
    <property type="term" value="F:serine-type endopeptidase activity"/>
    <property type="evidence" value="ECO:0007669"/>
    <property type="project" value="UniProtKB-UniRule"/>
</dbReference>
<dbReference type="PANTHER" id="PTHR43806">
    <property type="entry name" value="PEPTIDASE S8"/>
    <property type="match status" value="1"/>
</dbReference>
<evidence type="ECO:0000259" key="10">
    <source>
        <dbReference type="Pfam" id="PF05922"/>
    </source>
</evidence>
<feature type="active site" description="Charge relay system" evidence="5 6">
    <location>
        <position position="339"/>
    </location>
</feature>
<dbReference type="STRING" id="1225127.SAMN05661030_3548"/>
<dbReference type="PANTHER" id="PTHR43806:SF11">
    <property type="entry name" value="CEREVISIN-RELATED"/>
    <property type="match status" value="1"/>
</dbReference>
<dbReference type="EMBL" id="FOMD01000004">
    <property type="protein sequence ID" value="SFD50255.1"/>
    <property type="molecule type" value="Genomic_DNA"/>
</dbReference>
<evidence type="ECO:0000256" key="7">
    <source>
        <dbReference type="RuleBase" id="RU003355"/>
    </source>
</evidence>
<dbReference type="AlphaFoldDB" id="A0A1I1SUV8"/>
<keyword evidence="2 6" id="KW-0645">Protease</keyword>
<dbReference type="Gene3D" id="3.40.50.200">
    <property type="entry name" value="Peptidase S8/S53 domain"/>
    <property type="match status" value="1"/>
</dbReference>
<dbReference type="FunFam" id="3.40.50.200:FF:000014">
    <property type="entry name" value="Proteinase K"/>
    <property type="match status" value="1"/>
</dbReference>
<feature type="chain" id="PRO_5011790066" evidence="8">
    <location>
        <begin position="33"/>
        <end position="391"/>
    </location>
</feature>
<comment type="similarity">
    <text evidence="1 6 7">Belongs to the peptidase S8 family.</text>
</comment>
<proteinExistence type="inferred from homology"/>
<evidence type="ECO:0000256" key="3">
    <source>
        <dbReference type="ARBA" id="ARBA00022801"/>
    </source>
</evidence>
<dbReference type="PROSITE" id="PS00136">
    <property type="entry name" value="SUBTILASE_ASP"/>
    <property type="match status" value="1"/>
</dbReference>
<dbReference type="InterPro" id="IPR015500">
    <property type="entry name" value="Peptidase_S8_subtilisin-rel"/>
</dbReference>
<feature type="domain" description="Peptidase S8/S53" evidence="9">
    <location>
        <begin position="141"/>
        <end position="376"/>
    </location>
</feature>
<dbReference type="InterPro" id="IPR034193">
    <property type="entry name" value="PCSK9_ProteinaseK-like"/>
</dbReference>
<dbReference type="PROSITE" id="PS51892">
    <property type="entry name" value="SUBTILASE"/>
    <property type="match status" value="1"/>
</dbReference>
<dbReference type="SUPFAM" id="SSF52743">
    <property type="entry name" value="Subtilisin-like"/>
    <property type="match status" value="1"/>
</dbReference>
<keyword evidence="3 6" id="KW-0378">Hydrolase</keyword>
<dbReference type="InterPro" id="IPR023827">
    <property type="entry name" value="Peptidase_S8_Asp-AS"/>
</dbReference>
<evidence type="ECO:0000256" key="2">
    <source>
        <dbReference type="ARBA" id="ARBA00022670"/>
    </source>
</evidence>
<dbReference type="GO" id="GO:0005615">
    <property type="term" value="C:extracellular space"/>
    <property type="evidence" value="ECO:0007669"/>
    <property type="project" value="TreeGrafter"/>
</dbReference>
<dbReference type="PROSITE" id="PS00138">
    <property type="entry name" value="SUBTILASE_SER"/>
    <property type="match status" value="1"/>
</dbReference>
<dbReference type="InterPro" id="IPR023828">
    <property type="entry name" value="Peptidase_S8_Ser-AS"/>
</dbReference>
<dbReference type="InterPro" id="IPR010259">
    <property type="entry name" value="S8pro/Inhibitor_I9"/>
</dbReference>
<dbReference type="InterPro" id="IPR037045">
    <property type="entry name" value="S8pro/Inhibitor_I9_sf"/>
</dbReference>
<keyword evidence="12" id="KW-1185">Reference proteome</keyword>
<dbReference type="Gene3D" id="3.30.70.80">
    <property type="entry name" value="Peptidase S8 propeptide/proteinase inhibitor I9"/>
    <property type="match status" value="1"/>
</dbReference>
<evidence type="ECO:0000256" key="6">
    <source>
        <dbReference type="PROSITE-ProRule" id="PRU01240"/>
    </source>
</evidence>
<dbReference type="Pfam" id="PF05922">
    <property type="entry name" value="Inhibitor_I9"/>
    <property type="match status" value="1"/>
</dbReference>
<organism evidence="11 12">
    <name type="scientific">Klenkia taihuensis</name>
    <dbReference type="NCBI Taxonomy" id="1225127"/>
    <lineage>
        <taxon>Bacteria</taxon>
        <taxon>Bacillati</taxon>
        <taxon>Actinomycetota</taxon>
        <taxon>Actinomycetes</taxon>
        <taxon>Geodermatophilales</taxon>
        <taxon>Geodermatophilaceae</taxon>
        <taxon>Klenkia</taxon>
    </lineage>
</organism>
<feature type="signal peptide" evidence="8">
    <location>
        <begin position="1"/>
        <end position="32"/>
    </location>
</feature>
<sequence>MHARPSARPVAIAAIAALATAGFAASAGTAAADDTASSSALGSYIVTLDPDTISTQAVGLADALGGDITHVYEHALNGFAVTLPTALAGQLSALPGVVAVEPDQVVQLSATQSGATWGLDRTDQRALPLSGTYGYGATGAGVTSYVIDTGINLGHRDFGGRAVTGYDAVDGGAADDCQGHGTHVAGTVGGSTYGIAKQTSLVAVRVLDCSGSGSTSGVIAGVDWVTADHQAGEAAVANMSLGGGTSTALDQAVQRSIADGVTYAIAAGNGNALGIPVDACTQSPARVPAAITVGASDRQDRPASFSNTGSCVDLFGPGVDITSDWIGSSTATNTISGTSMATPHVAGVAALYLQTNPGASPAAVAAELTSNATQGAVASSTAGGDLLFSDY</sequence>
<name>A0A1I1SUV8_9ACTN</name>
<evidence type="ECO:0000256" key="1">
    <source>
        <dbReference type="ARBA" id="ARBA00011073"/>
    </source>
</evidence>
<gene>
    <name evidence="11" type="ORF">SAMN05661030_3548</name>
</gene>
<dbReference type="CDD" id="cd04077">
    <property type="entry name" value="Peptidases_S8_PCSK9_ProteinaseK_like"/>
    <property type="match status" value="1"/>
</dbReference>
<evidence type="ECO:0000313" key="12">
    <source>
        <dbReference type="Proteomes" id="UP000199022"/>
    </source>
</evidence>
<dbReference type="InterPro" id="IPR022398">
    <property type="entry name" value="Peptidase_S8_His-AS"/>
</dbReference>
<feature type="active site" description="Charge relay system" evidence="5 6">
    <location>
        <position position="180"/>
    </location>
</feature>
<dbReference type="PROSITE" id="PS00137">
    <property type="entry name" value="SUBTILASE_HIS"/>
    <property type="match status" value="1"/>
</dbReference>
<dbReference type="GO" id="GO:0006508">
    <property type="term" value="P:proteolysis"/>
    <property type="evidence" value="ECO:0007669"/>
    <property type="project" value="UniProtKB-KW"/>
</dbReference>
<reference evidence="12" key="1">
    <citation type="submission" date="2016-10" db="EMBL/GenBank/DDBJ databases">
        <authorList>
            <person name="Varghese N."/>
            <person name="Submissions S."/>
        </authorList>
    </citation>
    <scope>NUCLEOTIDE SEQUENCE [LARGE SCALE GENOMIC DNA]</scope>
    <source>
        <strain evidence="12">DSM 45962</strain>
    </source>
</reference>
<dbReference type="RefSeq" id="WP_207506722.1">
    <property type="nucleotide sequence ID" value="NZ_BNAC01000005.1"/>
</dbReference>
<evidence type="ECO:0000256" key="5">
    <source>
        <dbReference type="PIRSR" id="PIRSR615500-1"/>
    </source>
</evidence>
<accession>A0A1I1SUV8</accession>
<dbReference type="SUPFAM" id="SSF54897">
    <property type="entry name" value="Protease propeptides/inhibitors"/>
    <property type="match status" value="1"/>
</dbReference>
<dbReference type="InterPro" id="IPR050131">
    <property type="entry name" value="Peptidase_S8_subtilisin-like"/>
</dbReference>
<evidence type="ECO:0000313" key="11">
    <source>
        <dbReference type="EMBL" id="SFD50255.1"/>
    </source>
</evidence>
<dbReference type="PRINTS" id="PR00723">
    <property type="entry name" value="SUBTILISIN"/>
</dbReference>
<evidence type="ECO:0000256" key="4">
    <source>
        <dbReference type="ARBA" id="ARBA00022825"/>
    </source>
</evidence>
<dbReference type="InterPro" id="IPR036852">
    <property type="entry name" value="Peptidase_S8/S53_dom_sf"/>
</dbReference>
<feature type="domain" description="Inhibitor I9" evidence="10">
    <location>
        <begin position="64"/>
        <end position="108"/>
    </location>
</feature>
<feature type="active site" description="Charge relay system" evidence="5 6">
    <location>
        <position position="148"/>
    </location>
</feature>
<keyword evidence="8" id="KW-0732">Signal</keyword>
<evidence type="ECO:0000259" key="9">
    <source>
        <dbReference type="Pfam" id="PF00082"/>
    </source>
</evidence>
<evidence type="ECO:0000256" key="8">
    <source>
        <dbReference type="SAM" id="SignalP"/>
    </source>
</evidence>
<protein>
    <submittedName>
        <fullName evidence="11">Peptidase inhibitor I9</fullName>
    </submittedName>
</protein>
<dbReference type="Proteomes" id="UP000199022">
    <property type="component" value="Unassembled WGS sequence"/>
</dbReference>
<dbReference type="InterPro" id="IPR000209">
    <property type="entry name" value="Peptidase_S8/S53_dom"/>
</dbReference>
<keyword evidence="4 6" id="KW-0720">Serine protease</keyword>